<keyword evidence="3" id="KW-1185">Reference proteome</keyword>
<evidence type="ECO:0000256" key="1">
    <source>
        <dbReference type="SAM" id="SignalP"/>
    </source>
</evidence>
<keyword evidence="1" id="KW-0732">Signal</keyword>
<reference evidence="3" key="1">
    <citation type="journal article" date="2019" name="Int. J. Syst. Evol. Microbiol.">
        <title>The Global Catalogue of Microorganisms (GCM) 10K type strain sequencing project: providing services to taxonomists for standard genome sequencing and annotation.</title>
        <authorList>
            <consortium name="The Broad Institute Genomics Platform"/>
            <consortium name="The Broad Institute Genome Sequencing Center for Infectious Disease"/>
            <person name="Wu L."/>
            <person name="Ma J."/>
        </authorList>
    </citation>
    <scope>NUCLEOTIDE SEQUENCE [LARGE SCALE GENOMIC DNA]</scope>
    <source>
        <strain evidence="3">JCM 17027</strain>
    </source>
</reference>
<gene>
    <name evidence="2" type="ORF">GCM10022384_36560</name>
</gene>
<dbReference type="Proteomes" id="UP001500034">
    <property type="component" value="Unassembled WGS sequence"/>
</dbReference>
<name>A0ABP7QN06_9ACTN</name>
<accession>A0ABP7QN06</accession>
<feature type="signal peptide" evidence="1">
    <location>
        <begin position="1"/>
        <end position="20"/>
    </location>
</feature>
<dbReference type="EMBL" id="BAABCQ010000066">
    <property type="protein sequence ID" value="GAA3984808.1"/>
    <property type="molecule type" value="Genomic_DNA"/>
</dbReference>
<proteinExistence type="predicted"/>
<sequence length="177" mass="18947">MIVRIFRRIVLSGASVAVLAVGLSACGNDKSYAIPEQLCGVAITPELTAPLLPDGDDVKAEPQSPRKDEYARCTVSVDGKAALYIVEYSGQNSFDALEHARDVSAFRNPQKAKGVTNAVIADGKFIAVTPCGEGKKSHVLDIDMNMPSSEAMDLRDELERFATSYLPVGKKGIGCEK</sequence>
<comment type="caution">
    <text evidence="2">The sequence shown here is derived from an EMBL/GenBank/DDBJ whole genome shotgun (WGS) entry which is preliminary data.</text>
</comment>
<feature type="chain" id="PRO_5047122355" description="DUF3558 domain-containing protein" evidence="1">
    <location>
        <begin position="21"/>
        <end position="177"/>
    </location>
</feature>
<dbReference type="PROSITE" id="PS51257">
    <property type="entry name" value="PROKAR_LIPOPROTEIN"/>
    <property type="match status" value="1"/>
</dbReference>
<evidence type="ECO:0000313" key="3">
    <source>
        <dbReference type="Proteomes" id="UP001500034"/>
    </source>
</evidence>
<evidence type="ECO:0000313" key="2">
    <source>
        <dbReference type="EMBL" id="GAA3984808.1"/>
    </source>
</evidence>
<protein>
    <recommendedName>
        <fullName evidence="4">DUF3558 domain-containing protein</fullName>
    </recommendedName>
</protein>
<evidence type="ECO:0008006" key="4">
    <source>
        <dbReference type="Google" id="ProtNLM"/>
    </source>
</evidence>
<organism evidence="2 3">
    <name type="scientific">Streptomyces marokkonensis</name>
    <dbReference type="NCBI Taxonomy" id="324855"/>
    <lineage>
        <taxon>Bacteria</taxon>
        <taxon>Bacillati</taxon>
        <taxon>Actinomycetota</taxon>
        <taxon>Actinomycetes</taxon>
        <taxon>Kitasatosporales</taxon>
        <taxon>Streptomycetaceae</taxon>
        <taxon>Streptomyces</taxon>
    </lineage>
</organism>